<evidence type="ECO:0000256" key="2">
    <source>
        <dbReference type="SAM" id="MobiDB-lite"/>
    </source>
</evidence>
<feature type="transmembrane region" description="Helical" evidence="3">
    <location>
        <begin position="25"/>
        <end position="48"/>
    </location>
</feature>
<evidence type="ECO:0000256" key="3">
    <source>
        <dbReference type="SAM" id="Phobius"/>
    </source>
</evidence>
<organism evidence="5 6">
    <name type="scientific">Actinomadura logoneensis</name>
    <dbReference type="NCBI Taxonomy" id="2293572"/>
    <lineage>
        <taxon>Bacteria</taxon>
        <taxon>Bacillati</taxon>
        <taxon>Actinomycetota</taxon>
        <taxon>Actinomycetes</taxon>
        <taxon>Streptosporangiales</taxon>
        <taxon>Thermomonosporaceae</taxon>
        <taxon>Actinomadura</taxon>
    </lineage>
</organism>
<dbReference type="Proteomes" id="UP000261811">
    <property type="component" value="Unassembled WGS sequence"/>
</dbReference>
<keyword evidence="3" id="KW-0812">Transmembrane</keyword>
<dbReference type="AlphaFoldDB" id="A0A372JHJ9"/>
<feature type="region of interest" description="Disordered" evidence="2">
    <location>
        <begin position="49"/>
        <end position="88"/>
    </location>
</feature>
<comment type="caution">
    <text evidence="5">The sequence shown here is derived from an EMBL/GenBank/DDBJ whole genome shotgun (WGS) entry which is preliminary data.</text>
</comment>
<evidence type="ECO:0000259" key="4">
    <source>
        <dbReference type="Pfam" id="PF11611"/>
    </source>
</evidence>
<dbReference type="OrthoDB" id="3430849at2"/>
<evidence type="ECO:0000313" key="6">
    <source>
        <dbReference type="Proteomes" id="UP000261811"/>
    </source>
</evidence>
<dbReference type="Pfam" id="PF11611">
    <property type="entry name" value="DUF4352"/>
    <property type="match status" value="1"/>
</dbReference>
<protein>
    <submittedName>
        <fullName evidence="5">DUF4352 domain-containing protein</fullName>
    </submittedName>
</protein>
<name>A0A372JHJ9_9ACTN</name>
<proteinExistence type="predicted"/>
<sequence>MNPNQPPLHVQGPAPKKGGAGKGCLIAAGGTLGLLVLLGACGALIGSAGGSPGAPQKKPSTTSTAASRATKAETKQPKPSPTITNGIGHEYRDGKFAFTVTKVKKGVERVGDEYLGKSAQGQYVFVYLQIANIGKKSQTFFGSNQTLVDTRGRIFEVDNEAAAYLGEEAKSLFEEINPGNAVKGILVYDVPRGTRFRELRLHDSMFSGGVTVPLGGH</sequence>
<feature type="domain" description="DUF4352" evidence="4">
    <location>
        <begin position="86"/>
        <end position="209"/>
    </location>
</feature>
<keyword evidence="3" id="KW-1133">Transmembrane helix</keyword>
<feature type="compositionally biased region" description="Low complexity" evidence="2">
    <location>
        <begin position="57"/>
        <end position="69"/>
    </location>
</feature>
<gene>
    <name evidence="5" type="ORF">DZF91_22380</name>
</gene>
<dbReference type="EMBL" id="QURH01000338">
    <property type="protein sequence ID" value="RFU39420.1"/>
    <property type="molecule type" value="Genomic_DNA"/>
</dbReference>
<keyword evidence="3" id="KW-0472">Membrane</keyword>
<dbReference type="RefSeq" id="WP_117359414.1">
    <property type="nucleotide sequence ID" value="NZ_QURH01000338.1"/>
</dbReference>
<keyword evidence="1" id="KW-0732">Signal</keyword>
<dbReference type="InterPro" id="IPR029050">
    <property type="entry name" value="Immunoprotect_excell_Ig-like"/>
</dbReference>
<evidence type="ECO:0000256" key="1">
    <source>
        <dbReference type="ARBA" id="ARBA00022729"/>
    </source>
</evidence>
<keyword evidence="6" id="KW-1185">Reference proteome</keyword>
<reference evidence="5 6" key="1">
    <citation type="submission" date="2018-08" db="EMBL/GenBank/DDBJ databases">
        <title>Actinomadura jelena sp. nov., a novel Actinomycete isolated from soil in Chad.</title>
        <authorList>
            <person name="Shi L."/>
        </authorList>
    </citation>
    <scope>NUCLEOTIDE SEQUENCE [LARGE SCALE GENOMIC DNA]</scope>
    <source>
        <strain evidence="5 6">NEAU-G17</strain>
    </source>
</reference>
<dbReference type="Gene3D" id="2.60.40.1240">
    <property type="match status" value="1"/>
</dbReference>
<evidence type="ECO:0000313" key="5">
    <source>
        <dbReference type="EMBL" id="RFU39420.1"/>
    </source>
</evidence>
<dbReference type="InterPro" id="IPR029051">
    <property type="entry name" value="DUF4352"/>
</dbReference>
<accession>A0A372JHJ9</accession>